<protein>
    <submittedName>
        <fullName evidence="1">Tyrosine--tRNA ligase</fullName>
    </submittedName>
</protein>
<accession>A0A2N6CWV5</accession>
<comment type="caution">
    <text evidence="1">The sequence shown here is derived from an EMBL/GenBank/DDBJ whole genome shotgun (WGS) entry which is preliminary data.</text>
</comment>
<dbReference type="GO" id="GO:0016874">
    <property type="term" value="F:ligase activity"/>
    <property type="evidence" value="ECO:0007669"/>
    <property type="project" value="UniProtKB-KW"/>
</dbReference>
<name>A0A2N6CWV5_9GAMM</name>
<dbReference type="Proteomes" id="UP000235015">
    <property type="component" value="Unassembled WGS sequence"/>
</dbReference>
<evidence type="ECO:0000313" key="2">
    <source>
        <dbReference type="Proteomes" id="UP000235015"/>
    </source>
</evidence>
<gene>
    <name evidence="1" type="ORF">C0630_09480</name>
</gene>
<organism evidence="1 2">
    <name type="scientific">Sedimenticola selenatireducens</name>
    <dbReference type="NCBI Taxonomy" id="191960"/>
    <lineage>
        <taxon>Bacteria</taxon>
        <taxon>Pseudomonadati</taxon>
        <taxon>Pseudomonadota</taxon>
        <taxon>Gammaproteobacteria</taxon>
        <taxon>Chromatiales</taxon>
        <taxon>Sedimenticolaceae</taxon>
        <taxon>Sedimenticola</taxon>
    </lineage>
</organism>
<dbReference type="AlphaFoldDB" id="A0A2N6CWV5"/>
<evidence type="ECO:0000313" key="1">
    <source>
        <dbReference type="EMBL" id="PLX61758.1"/>
    </source>
</evidence>
<keyword evidence="1" id="KW-0436">Ligase</keyword>
<proteinExistence type="predicted"/>
<sequence length="222" mass="24930">MKLVERKIFLGILTATLIALAAAILLPGGRTVEENPRLPWDLRLDSQGNLSVFGIVLGKSNLGEARQSFQSQGKASLFLTPENRYMVEVYFQRIYISGLKADVVLNLELTEKQAKEMFERGERISKLGDDTRKVELSSSDMERLAQEKIAFITYIPAADLDEALIASRFGDPEQKIKETESPTTHWLYPAKGLDIAVNPEGKEVFQYINPANFDQVLKPLQN</sequence>
<reference evidence="1 2" key="1">
    <citation type="submission" date="2017-11" db="EMBL/GenBank/DDBJ databases">
        <title>Genome-resolved metagenomics identifies genetic mobility, metabolic interactions, and unexpected diversity in perchlorate-reducing communities.</title>
        <authorList>
            <person name="Barnum T.P."/>
            <person name="Figueroa I.A."/>
            <person name="Carlstrom C.I."/>
            <person name="Lucas L.N."/>
            <person name="Engelbrektson A.L."/>
            <person name="Coates J.D."/>
        </authorList>
    </citation>
    <scope>NUCLEOTIDE SEQUENCE [LARGE SCALE GENOMIC DNA]</scope>
    <source>
        <strain evidence="1">BM301</strain>
    </source>
</reference>
<dbReference type="STRING" id="1111735.GCA_000428045_03757"/>
<dbReference type="EMBL" id="PKUN01000010">
    <property type="protein sequence ID" value="PLX61758.1"/>
    <property type="molecule type" value="Genomic_DNA"/>
</dbReference>